<organism evidence="3 4">
    <name type="scientific">Heterodera trifolii</name>
    <dbReference type="NCBI Taxonomy" id="157864"/>
    <lineage>
        <taxon>Eukaryota</taxon>
        <taxon>Metazoa</taxon>
        <taxon>Ecdysozoa</taxon>
        <taxon>Nematoda</taxon>
        <taxon>Chromadorea</taxon>
        <taxon>Rhabditida</taxon>
        <taxon>Tylenchina</taxon>
        <taxon>Tylenchomorpha</taxon>
        <taxon>Tylenchoidea</taxon>
        <taxon>Heteroderidae</taxon>
        <taxon>Heteroderinae</taxon>
        <taxon>Heterodera</taxon>
    </lineage>
</organism>
<evidence type="ECO:0000256" key="1">
    <source>
        <dbReference type="SAM" id="Coils"/>
    </source>
</evidence>
<comment type="caution">
    <text evidence="3">The sequence shown here is derived from an EMBL/GenBank/DDBJ whole genome shotgun (WGS) entry which is preliminary data.</text>
</comment>
<proteinExistence type="predicted"/>
<dbReference type="EMBL" id="JBICBT010000872">
    <property type="protein sequence ID" value="KAL3095764.1"/>
    <property type="molecule type" value="Genomic_DNA"/>
</dbReference>
<keyword evidence="2" id="KW-0732">Signal</keyword>
<sequence>MMANSSLMLPIVTLFVVLIAIQFYATAQNSISVDLSQLDRQIREKQQRADQLRQQIARENNPAIKQSDMRTLQVILKEINKLQAQRESFQNTQQNAQNIFG</sequence>
<dbReference type="Proteomes" id="UP001620626">
    <property type="component" value="Unassembled WGS sequence"/>
</dbReference>
<name>A0ABD2JYW4_9BILA</name>
<feature type="coiled-coil region" evidence="1">
    <location>
        <begin position="35"/>
        <end position="99"/>
    </location>
</feature>
<keyword evidence="1" id="KW-0175">Coiled coil</keyword>
<feature type="chain" id="PRO_5044770591" description="Salivary secreted protein" evidence="2">
    <location>
        <begin position="28"/>
        <end position="101"/>
    </location>
</feature>
<evidence type="ECO:0008006" key="5">
    <source>
        <dbReference type="Google" id="ProtNLM"/>
    </source>
</evidence>
<gene>
    <name evidence="3" type="ORF">niasHT_024060</name>
</gene>
<reference evidence="3 4" key="1">
    <citation type="submission" date="2024-10" db="EMBL/GenBank/DDBJ databases">
        <authorList>
            <person name="Kim D."/>
        </authorList>
    </citation>
    <scope>NUCLEOTIDE SEQUENCE [LARGE SCALE GENOMIC DNA]</scope>
    <source>
        <strain evidence="3">BH-2024</strain>
    </source>
</reference>
<evidence type="ECO:0000313" key="3">
    <source>
        <dbReference type="EMBL" id="KAL3095764.1"/>
    </source>
</evidence>
<evidence type="ECO:0000256" key="2">
    <source>
        <dbReference type="SAM" id="SignalP"/>
    </source>
</evidence>
<keyword evidence="4" id="KW-1185">Reference proteome</keyword>
<protein>
    <recommendedName>
        <fullName evidence="5">Salivary secreted protein</fullName>
    </recommendedName>
</protein>
<feature type="signal peptide" evidence="2">
    <location>
        <begin position="1"/>
        <end position="27"/>
    </location>
</feature>
<accession>A0ABD2JYW4</accession>
<dbReference type="AlphaFoldDB" id="A0ABD2JYW4"/>
<evidence type="ECO:0000313" key="4">
    <source>
        <dbReference type="Proteomes" id="UP001620626"/>
    </source>
</evidence>